<feature type="transmembrane region" description="Helical" evidence="1">
    <location>
        <begin position="20"/>
        <end position="42"/>
    </location>
</feature>
<organism evidence="2 3">
    <name type="scientific">Vairimorpha ceranae</name>
    <dbReference type="NCBI Taxonomy" id="40302"/>
    <lineage>
        <taxon>Eukaryota</taxon>
        <taxon>Fungi</taxon>
        <taxon>Fungi incertae sedis</taxon>
        <taxon>Microsporidia</taxon>
        <taxon>Nosematidae</taxon>
        <taxon>Vairimorpha</taxon>
    </lineage>
</organism>
<keyword evidence="1" id="KW-1133">Transmembrane helix</keyword>
<keyword evidence="1" id="KW-0472">Membrane</keyword>
<evidence type="ECO:0000313" key="3">
    <source>
        <dbReference type="Proteomes" id="UP000034350"/>
    </source>
</evidence>
<keyword evidence="1" id="KW-0812">Transmembrane</keyword>
<proteinExistence type="predicted"/>
<protein>
    <submittedName>
        <fullName evidence="2">Uncharacterized protein</fullName>
    </submittedName>
</protein>
<name>A0A0F9W9G6_9MICR</name>
<dbReference type="AlphaFoldDB" id="A0A0F9W9G6"/>
<gene>
    <name evidence="2" type="ORF">AAJ76_8400010068</name>
</gene>
<dbReference type="GeneID" id="36321485"/>
<comment type="caution">
    <text evidence="2">The sequence shown here is derived from an EMBL/GenBank/DDBJ whole genome shotgun (WGS) entry which is preliminary data.</text>
</comment>
<dbReference type="VEuPathDB" id="MicrosporidiaDB:AAJ76_8400010068"/>
<dbReference type="Proteomes" id="UP000034350">
    <property type="component" value="Unassembled WGS sequence"/>
</dbReference>
<keyword evidence="3" id="KW-1185">Reference proteome</keyword>
<evidence type="ECO:0000256" key="1">
    <source>
        <dbReference type="SAM" id="Phobius"/>
    </source>
</evidence>
<dbReference type="RefSeq" id="XP_024330058.1">
    <property type="nucleotide sequence ID" value="XM_024476531.1"/>
</dbReference>
<sequence length="68" mass="8297">MSKYCMNLVKYESLVRSKNLCINSLKLYIFFYLFILRVFYWICPGIRPCTQMIVKLKMYTNVSKNRRL</sequence>
<dbReference type="EMBL" id="JPQZ01000084">
    <property type="protein sequence ID" value="KKO74316.1"/>
    <property type="molecule type" value="Genomic_DNA"/>
</dbReference>
<reference evidence="2 3" key="1">
    <citation type="journal article" date="2015" name="Environ. Microbiol.">
        <title>Genome analyses suggest the presence of polyploidy and recent human-driven expansions in eight global populations of the honeybee pathogen Nosema ceranae.</title>
        <authorList>
            <person name="Pelin A."/>
            <person name="Selman M."/>
            <person name="Aris-Brosou S."/>
            <person name="Farinelli L."/>
            <person name="Corradi N."/>
        </authorList>
    </citation>
    <scope>NUCLEOTIDE SEQUENCE [LARGE SCALE GENOMIC DNA]</scope>
    <source>
        <strain evidence="2 3">PA08 1199</strain>
    </source>
</reference>
<accession>A0A0F9W9G6</accession>
<evidence type="ECO:0000313" key="2">
    <source>
        <dbReference type="EMBL" id="KKO74316.1"/>
    </source>
</evidence>